<evidence type="ECO:0000256" key="6">
    <source>
        <dbReference type="ARBA" id="ARBA00020337"/>
    </source>
</evidence>
<evidence type="ECO:0000313" key="10">
    <source>
        <dbReference type="Proteomes" id="UP000321234"/>
    </source>
</evidence>
<comment type="similarity">
    <text evidence="4 7">Belongs to the glucosamine/galactosamine-6-phosphate isomerase family. 6-phosphogluconolactonase subfamily.</text>
</comment>
<dbReference type="InterPro" id="IPR005900">
    <property type="entry name" value="6-phosphogluconolactonase_DevB"/>
</dbReference>
<name>A0A5C8ZK13_9ACTN</name>
<comment type="pathway">
    <text evidence="3 7">Carbohydrate degradation; pentose phosphate pathway; D-ribulose 5-phosphate from D-glucose 6-phosphate (oxidative stage): step 2/3.</text>
</comment>
<evidence type="ECO:0000259" key="8">
    <source>
        <dbReference type="Pfam" id="PF01182"/>
    </source>
</evidence>
<dbReference type="Pfam" id="PF01182">
    <property type="entry name" value="Glucosamine_iso"/>
    <property type="match status" value="1"/>
</dbReference>
<organism evidence="9 10">
    <name type="scientific">Quadrisphaera setariae</name>
    <dbReference type="NCBI Taxonomy" id="2593304"/>
    <lineage>
        <taxon>Bacteria</taxon>
        <taxon>Bacillati</taxon>
        <taxon>Actinomycetota</taxon>
        <taxon>Actinomycetes</taxon>
        <taxon>Kineosporiales</taxon>
        <taxon>Kineosporiaceae</taxon>
        <taxon>Quadrisphaera</taxon>
    </lineage>
</organism>
<evidence type="ECO:0000256" key="2">
    <source>
        <dbReference type="ARBA" id="ARBA00002681"/>
    </source>
</evidence>
<reference evidence="9 10" key="1">
    <citation type="submission" date="2019-07" db="EMBL/GenBank/DDBJ databases">
        <title>Quadrisphaera sp. strain DD2A genome sequencing and assembly.</title>
        <authorList>
            <person name="Kim I."/>
        </authorList>
    </citation>
    <scope>NUCLEOTIDE SEQUENCE [LARGE SCALE GENOMIC DNA]</scope>
    <source>
        <strain evidence="9 10">DD2A</strain>
    </source>
</reference>
<dbReference type="Gene3D" id="3.40.50.1360">
    <property type="match status" value="1"/>
</dbReference>
<evidence type="ECO:0000256" key="5">
    <source>
        <dbReference type="ARBA" id="ARBA00013198"/>
    </source>
</evidence>
<dbReference type="InterPro" id="IPR037171">
    <property type="entry name" value="NagB/RpiA_transferase-like"/>
</dbReference>
<dbReference type="GO" id="GO:0006098">
    <property type="term" value="P:pentose-phosphate shunt"/>
    <property type="evidence" value="ECO:0007669"/>
    <property type="project" value="UniProtKB-UniPathway"/>
</dbReference>
<comment type="catalytic activity">
    <reaction evidence="1 7">
        <text>6-phospho-D-glucono-1,5-lactone + H2O = 6-phospho-D-gluconate + H(+)</text>
        <dbReference type="Rhea" id="RHEA:12556"/>
        <dbReference type="ChEBI" id="CHEBI:15377"/>
        <dbReference type="ChEBI" id="CHEBI:15378"/>
        <dbReference type="ChEBI" id="CHEBI:57955"/>
        <dbReference type="ChEBI" id="CHEBI:58759"/>
        <dbReference type="EC" id="3.1.1.31"/>
    </reaction>
</comment>
<gene>
    <name evidence="7 9" type="primary">pgl</name>
    <name evidence="9" type="ORF">FMM08_04635</name>
</gene>
<accession>A0A5C8ZK13</accession>
<dbReference type="Proteomes" id="UP000321234">
    <property type="component" value="Unassembled WGS sequence"/>
</dbReference>
<dbReference type="OrthoDB" id="9810967at2"/>
<dbReference type="NCBIfam" id="TIGR01198">
    <property type="entry name" value="pgl"/>
    <property type="match status" value="1"/>
</dbReference>
<dbReference type="InterPro" id="IPR006148">
    <property type="entry name" value="Glc/Gal-6P_isomerase"/>
</dbReference>
<dbReference type="SUPFAM" id="SSF100950">
    <property type="entry name" value="NagB/RpiA/CoA transferase-like"/>
    <property type="match status" value="1"/>
</dbReference>
<keyword evidence="7 9" id="KW-0378">Hydrolase</keyword>
<feature type="domain" description="Glucosamine/galactosamine-6-phosphate isomerase" evidence="8">
    <location>
        <begin position="17"/>
        <end position="251"/>
    </location>
</feature>
<comment type="caution">
    <text evidence="9">The sequence shown here is derived from an EMBL/GenBank/DDBJ whole genome shotgun (WGS) entry which is preliminary data.</text>
</comment>
<dbReference type="PANTHER" id="PTHR11054">
    <property type="entry name" value="6-PHOSPHOGLUCONOLACTONASE"/>
    <property type="match status" value="1"/>
</dbReference>
<dbReference type="AlphaFoldDB" id="A0A5C8ZK13"/>
<evidence type="ECO:0000313" key="9">
    <source>
        <dbReference type="EMBL" id="TXR57518.1"/>
    </source>
</evidence>
<protein>
    <recommendedName>
        <fullName evidence="6 7">6-phosphogluconolactonase</fullName>
        <shortName evidence="7">6PGL</shortName>
        <ecNumber evidence="5 7">3.1.1.31</ecNumber>
    </recommendedName>
</protein>
<sequence>MSSYGSRSAAEVVVHPDKGSLAAAVAARLVVRVLDAQVRRGRASVVLTGGTVGTQVLRDVASSPASRAVDWSRVDLWWGDERFVTADDGDRNAVQAREAVLDALARQGLREEAVHVMPASDGPDGDDPDAAAARYAAELATAAREEGVGGAVPVFDVLMLGVGPDGHVASLFPGHPSLEQGQEVGHEVIAVRDSPKPPPTRLSLTLPVIASAEEVWLVVGGADKAEAVAEALAGPGRLPASLVSGTQRTLWLLDREAASRL</sequence>
<dbReference type="EMBL" id="VKAC01000002">
    <property type="protein sequence ID" value="TXR57518.1"/>
    <property type="molecule type" value="Genomic_DNA"/>
</dbReference>
<dbReference type="InterPro" id="IPR039104">
    <property type="entry name" value="6PGL"/>
</dbReference>
<evidence type="ECO:0000256" key="3">
    <source>
        <dbReference type="ARBA" id="ARBA00004961"/>
    </source>
</evidence>
<dbReference type="GO" id="GO:0017057">
    <property type="term" value="F:6-phosphogluconolactonase activity"/>
    <property type="evidence" value="ECO:0007669"/>
    <property type="project" value="UniProtKB-UniRule"/>
</dbReference>
<evidence type="ECO:0000256" key="1">
    <source>
        <dbReference type="ARBA" id="ARBA00000832"/>
    </source>
</evidence>
<dbReference type="EC" id="3.1.1.31" evidence="5 7"/>
<keyword evidence="10" id="KW-1185">Reference proteome</keyword>
<dbReference type="GO" id="GO:0005975">
    <property type="term" value="P:carbohydrate metabolic process"/>
    <property type="evidence" value="ECO:0007669"/>
    <property type="project" value="UniProtKB-UniRule"/>
</dbReference>
<proteinExistence type="inferred from homology"/>
<comment type="function">
    <text evidence="2 7">Hydrolysis of 6-phosphogluconolactone to 6-phosphogluconate.</text>
</comment>
<dbReference type="RefSeq" id="WP_147925158.1">
    <property type="nucleotide sequence ID" value="NZ_VKAC01000002.1"/>
</dbReference>
<dbReference type="PANTHER" id="PTHR11054:SF0">
    <property type="entry name" value="6-PHOSPHOGLUCONOLACTONASE"/>
    <property type="match status" value="1"/>
</dbReference>
<evidence type="ECO:0000256" key="4">
    <source>
        <dbReference type="ARBA" id="ARBA00010662"/>
    </source>
</evidence>
<dbReference type="UniPathway" id="UPA00115">
    <property type="reaction ID" value="UER00409"/>
</dbReference>
<dbReference type="CDD" id="cd01400">
    <property type="entry name" value="6PGL"/>
    <property type="match status" value="1"/>
</dbReference>
<evidence type="ECO:0000256" key="7">
    <source>
        <dbReference type="RuleBase" id="RU365095"/>
    </source>
</evidence>